<feature type="chain" id="PRO_5009385667" description="DUF7707 domain-containing protein" evidence="1">
    <location>
        <begin position="21"/>
        <end position="197"/>
    </location>
</feature>
<dbReference type="PANTHER" id="PTHR38118">
    <property type="entry name" value="ANCHORED CELL WALL PROTEIN 11-RELATED"/>
    <property type="match status" value="1"/>
</dbReference>
<dbReference type="VEuPathDB" id="FungiDB:MAPG_07089"/>
<dbReference type="EnsemblFungi" id="MAPG_07089T0">
    <property type="protein sequence ID" value="MAPG_07089T0"/>
    <property type="gene ID" value="MAPG_07089"/>
</dbReference>
<reference evidence="4" key="5">
    <citation type="submission" date="2015-06" db="UniProtKB">
        <authorList>
            <consortium name="EnsemblFungi"/>
        </authorList>
    </citation>
    <scope>IDENTIFICATION</scope>
    <source>
        <strain evidence="4">ATCC 64411</strain>
    </source>
</reference>
<dbReference type="EMBL" id="ADBL01001713">
    <property type="status" value="NOT_ANNOTATED_CDS"/>
    <property type="molecule type" value="Genomic_DNA"/>
</dbReference>
<accession>A0A0C4E3S0</accession>
<organism evidence="4 5">
    <name type="scientific">Magnaporthiopsis poae (strain ATCC 64411 / 73-15)</name>
    <name type="common">Kentucky bluegrass fungus</name>
    <name type="synonym">Magnaporthe poae</name>
    <dbReference type="NCBI Taxonomy" id="644358"/>
    <lineage>
        <taxon>Eukaryota</taxon>
        <taxon>Fungi</taxon>
        <taxon>Dikarya</taxon>
        <taxon>Ascomycota</taxon>
        <taxon>Pezizomycotina</taxon>
        <taxon>Sordariomycetes</taxon>
        <taxon>Sordariomycetidae</taxon>
        <taxon>Magnaporthales</taxon>
        <taxon>Magnaporthaceae</taxon>
        <taxon>Magnaporthiopsis</taxon>
    </lineage>
</organism>
<dbReference type="OrthoDB" id="2439692at2759"/>
<name>A0A0C4E3S0_MAGP6</name>
<evidence type="ECO:0000256" key="1">
    <source>
        <dbReference type="SAM" id="SignalP"/>
    </source>
</evidence>
<reference evidence="3" key="3">
    <citation type="submission" date="2011-03" db="EMBL/GenBank/DDBJ databases">
        <title>Annotation of Magnaporthe poae ATCC 64411.</title>
        <authorList>
            <person name="Ma L.-J."/>
            <person name="Dead R."/>
            <person name="Young S.K."/>
            <person name="Zeng Q."/>
            <person name="Gargeya S."/>
            <person name="Fitzgerald M."/>
            <person name="Haas B."/>
            <person name="Abouelleil A."/>
            <person name="Alvarado L."/>
            <person name="Arachchi H.M."/>
            <person name="Berlin A."/>
            <person name="Brown A."/>
            <person name="Chapman S.B."/>
            <person name="Chen Z."/>
            <person name="Dunbar C."/>
            <person name="Freedman E."/>
            <person name="Gearin G."/>
            <person name="Gellesch M."/>
            <person name="Goldberg J."/>
            <person name="Griggs A."/>
            <person name="Gujja S."/>
            <person name="Heiman D."/>
            <person name="Howarth C."/>
            <person name="Larson L."/>
            <person name="Lui A."/>
            <person name="MacDonald P.J.P."/>
            <person name="Mehta T."/>
            <person name="Montmayeur A."/>
            <person name="Murphy C."/>
            <person name="Neiman D."/>
            <person name="Pearson M."/>
            <person name="Priest M."/>
            <person name="Roberts A."/>
            <person name="Saif S."/>
            <person name="Shea T."/>
            <person name="Shenoy N."/>
            <person name="Sisk P."/>
            <person name="Stolte C."/>
            <person name="Sykes S."/>
            <person name="Yandava C."/>
            <person name="Wortman J."/>
            <person name="Nusbaum C."/>
            <person name="Birren B."/>
        </authorList>
    </citation>
    <scope>NUCLEOTIDE SEQUENCE</scope>
    <source>
        <strain evidence="3">ATCC 64411</strain>
    </source>
</reference>
<dbReference type="Proteomes" id="UP000011715">
    <property type="component" value="Unassembled WGS sequence"/>
</dbReference>
<feature type="signal peptide" evidence="1">
    <location>
        <begin position="1"/>
        <end position="20"/>
    </location>
</feature>
<dbReference type="OMA" id="DDSSCIM"/>
<keyword evidence="5" id="KW-1185">Reference proteome</keyword>
<dbReference type="InterPro" id="IPR056124">
    <property type="entry name" value="DUF7707"/>
</dbReference>
<dbReference type="eggNOG" id="ENOG502S9NN">
    <property type="taxonomic scope" value="Eukaryota"/>
</dbReference>
<keyword evidence="1" id="KW-0732">Signal</keyword>
<dbReference type="EMBL" id="GL876971">
    <property type="protein sequence ID" value="KLU88102.1"/>
    <property type="molecule type" value="Genomic_DNA"/>
</dbReference>
<reference evidence="5" key="2">
    <citation type="submission" date="2010-05" db="EMBL/GenBank/DDBJ databases">
        <title>The genome sequence of Magnaporthe poae strain ATCC 64411.</title>
        <authorList>
            <person name="Ma L.-J."/>
            <person name="Dead R."/>
            <person name="Young S."/>
            <person name="Zeng Q."/>
            <person name="Koehrsen M."/>
            <person name="Alvarado L."/>
            <person name="Berlin A."/>
            <person name="Chapman S.B."/>
            <person name="Chen Z."/>
            <person name="Freedman E."/>
            <person name="Gellesch M."/>
            <person name="Goldberg J."/>
            <person name="Griggs A."/>
            <person name="Gujja S."/>
            <person name="Heilman E.R."/>
            <person name="Heiman D."/>
            <person name="Hepburn T."/>
            <person name="Howarth C."/>
            <person name="Jen D."/>
            <person name="Larson L."/>
            <person name="Mehta T."/>
            <person name="Neiman D."/>
            <person name="Pearson M."/>
            <person name="Roberts A."/>
            <person name="Saif S."/>
            <person name="Shea T."/>
            <person name="Shenoy N."/>
            <person name="Sisk P."/>
            <person name="Stolte C."/>
            <person name="Sykes S."/>
            <person name="Walk T."/>
            <person name="White J."/>
            <person name="Yandava C."/>
            <person name="Haas B."/>
            <person name="Nusbaum C."/>
            <person name="Birren B."/>
        </authorList>
    </citation>
    <scope>NUCLEOTIDE SEQUENCE [LARGE SCALE GENOMIC DNA]</scope>
    <source>
        <strain evidence="5">ATCC 64411 / 73-15</strain>
    </source>
</reference>
<evidence type="ECO:0000259" key="2">
    <source>
        <dbReference type="Pfam" id="PF24808"/>
    </source>
</evidence>
<dbReference type="Pfam" id="PF24808">
    <property type="entry name" value="DUF7707"/>
    <property type="match status" value="1"/>
</dbReference>
<sequence length="197" mass="20766">MVSLRSTLLAAAAIVVGVQADYPIQASSVPLSTRNAWCTNQKSQCPPICLDMAPASGWPIKNTCEAATLNYECVCGNNASPNLTEYSLTIPYYKCVQYQENCVTNCGLANNACSDTCRKDIKCGASSPNYANSLQASLSLAVAITGVLIGPLLFVDSTPPDDSSCIMWLHTSDGSALVVQAMTVDGPPLSADDVSMR</sequence>
<proteinExistence type="predicted"/>
<evidence type="ECO:0000313" key="3">
    <source>
        <dbReference type="EMBL" id="KLU88102.1"/>
    </source>
</evidence>
<reference evidence="4" key="4">
    <citation type="journal article" date="2015" name="G3 (Bethesda)">
        <title>Genome sequences of three phytopathogenic species of the Magnaporthaceae family of fungi.</title>
        <authorList>
            <person name="Okagaki L.H."/>
            <person name="Nunes C.C."/>
            <person name="Sailsbery J."/>
            <person name="Clay B."/>
            <person name="Brown D."/>
            <person name="John T."/>
            <person name="Oh Y."/>
            <person name="Young N."/>
            <person name="Fitzgerald M."/>
            <person name="Haas B.J."/>
            <person name="Zeng Q."/>
            <person name="Young S."/>
            <person name="Adiconis X."/>
            <person name="Fan L."/>
            <person name="Levin J.Z."/>
            <person name="Mitchell T.K."/>
            <person name="Okubara P.A."/>
            <person name="Farman M.L."/>
            <person name="Kohn L.M."/>
            <person name="Birren B."/>
            <person name="Ma L.-J."/>
            <person name="Dean R.A."/>
        </authorList>
    </citation>
    <scope>NUCLEOTIDE SEQUENCE</scope>
    <source>
        <strain evidence="4">ATCC 64411 / 73-15</strain>
    </source>
</reference>
<protein>
    <recommendedName>
        <fullName evidence="2">DUF7707 domain-containing protein</fullName>
    </recommendedName>
</protein>
<dbReference type="PANTHER" id="PTHR38118:SF2">
    <property type="entry name" value="CDP-ALCOHOL PHOSPHATIDYLTRANSFERASE PROTEIN"/>
    <property type="match status" value="1"/>
</dbReference>
<dbReference type="EMBL" id="ADBL01001714">
    <property type="status" value="NOT_ANNOTATED_CDS"/>
    <property type="molecule type" value="Genomic_DNA"/>
</dbReference>
<dbReference type="AlphaFoldDB" id="A0A0C4E3S0"/>
<evidence type="ECO:0000313" key="5">
    <source>
        <dbReference type="Proteomes" id="UP000011715"/>
    </source>
</evidence>
<gene>
    <name evidence="3" type="ORF">MAPG_07089</name>
</gene>
<feature type="domain" description="DUF7707" evidence="2">
    <location>
        <begin position="23"/>
        <end position="127"/>
    </location>
</feature>
<evidence type="ECO:0000313" key="4">
    <source>
        <dbReference type="EnsemblFungi" id="MAPG_07089T0"/>
    </source>
</evidence>
<reference evidence="3" key="1">
    <citation type="submission" date="2010-05" db="EMBL/GenBank/DDBJ databases">
        <title>The Genome Sequence of Magnaporthe poae strain ATCC 64411.</title>
        <authorList>
            <consortium name="The Broad Institute Genome Sequencing Platform"/>
            <consortium name="Broad Institute Genome Sequencing Center for Infectious Disease"/>
            <person name="Ma L.-J."/>
            <person name="Dead R."/>
            <person name="Young S."/>
            <person name="Zeng Q."/>
            <person name="Koehrsen M."/>
            <person name="Alvarado L."/>
            <person name="Berlin A."/>
            <person name="Chapman S.B."/>
            <person name="Chen Z."/>
            <person name="Freedman E."/>
            <person name="Gellesch M."/>
            <person name="Goldberg J."/>
            <person name="Griggs A."/>
            <person name="Gujja S."/>
            <person name="Heilman E.R."/>
            <person name="Heiman D."/>
            <person name="Hepburn T."/>
            <person name="Howarth C."/>
            <person name="Jen D."/>
            <person name="Larson L."/>
            <person name="Mehta T."/>
            <person name="Neiman D."/>
            <person name="Pearson M."/>
            <person name="Roberts A."/>
            <person name="Saif S."/>
            <person name="Shea T."/>
            <person name="Shenoy N."/>
            <person name="Sisk P."/>
            <person name="Stolte C."/>
            <person name="Sykes S."/>
            <person name="Walk T."/>
            <person name="White J."/>
            <person name="Yandava C."/>
            <person name="Haas B."/>
            <person name="Nusbaum C."/>
            <person name="Birren B."/>
        </authorList>
    </citation>
    <scope>NUCLEOTIDE SEQUENCE</scope>
    <source>
        <strain evidence="3">ATCC 64411</strain>
    </source>
</reference>